<name>A0A8T0Q8Y9_PANVG</name>
<feature type="non-terminal residue" evidence="2">
    <location>
        <position position="283"/>
    </location>
</feature>
<dbReference type="Proteomes" id="UP000823388">
    <property type="component" value="Chromosome 7N"/>
</dbReference>
<comment type="caution">
    <text evidence="2">The sequence shown here is derived from an EMBL/GenBank/DDBJ whole genome shotgun (WGS) entry which is preliminary data.</text>
</comment>
<feature type="region of interest" description="Disordered" evidence="1">
    <location>
        <begin position="85"/>
        <end position="106"/>
    </location>
</feature>
<gene>
    <name evidence="2" type="ORF">PVAP13_7NG377721</name>
</gene>
<reference evidence="2 3" key="1">
    <citation type="submission" date="2020-05" db="EMBL/GenBank/DDBJ databases">
        <title>WGS assembly of Panicum virgatum.</title>
        <authorList>
            <person name="Lovell J.T."/>
            <person name="Jenkins J."/>
            <person name="Shu S."/>
            <person name="Juenger T.E."/>
            <person name="Schmutz J."/>
        </authorList>
    </citation>
    <scope>NUCLEOTIDE SEQUENCE [LARGE SCALE GENOMIC DNA]</scope>
    <source>
        <strain evidence="3">cv. AP13</strain>
    </source>
</reference>
<accession>A0A8T0Q8Y9</accession>
<evidence type="ECO:0000313" key="3">
    <source>
        <dbReference type="Proteomes" id="UP000823388"/>
    </source>
</evidence>
<proteinExistence type="predicted"/>
<sequence length="283" mass="30407">MCHNVLCDSFYHYLTDLNTAYKKYFCLVTPLYPVLPHPSYSTSELLYQLPTSGVHTSYSISLPRPLSPLSLSHLPPARPLPCSLPCARRRSSPRRPPSAAPSLCGSLPPRRPPSLCWSSRRRGGAWAPRPVARIGALAASTTGARSSAVRRGIELVEGRRPRRPGSSARQCGGGWSRGHPSPRRAGATRPWKWGRGATRRAGDEGRGAVERRGGSSDLGAGREQRPSRAQVELADEPLVLAVHEGRASARPNLAAAAVAFAGRDVRVAAQSSPGRCALAYARS</sequence>
<dbReference type="EMBL" id="CM029050">
    <property type="protein sequence ID" value="KAG2569239.1"/>
    <property type="molecule type" value="Genomic_DNA"/>
</dbReference>
<keyword evidence="3" id="KW-1185">Reference proteome</keyword>
<protein>
    <submittedName>
        <fullName evidence="2">Uncharacterized protein</fullName>
    </submittedName>
</protein>
<evidence type="ECO:0000256" key="1">
    <source>
        <dbReference type="SAM" id="MobiDB-lite"/>
    </source>
</evidence>
<feature type="compositionally biased region" description="Basic and acidic residues" evidence="1">
    <location>
        <begin position="200"/>
        <end position="226"/>
    </location>
</feature>
<feature type="region of interest" description="Disordered" evidence="1">
    <location>
        <begin position="138"/>
        <end position="230"/>
    </location>
</feature>
<organism evidence="2 3">
    <name type="scientific">Panicum virgatum</name>
    <name type="common">Blackwell switchgrass</name>
    <dbReference type="NCBI Taxonomy" id="38727"/>
    <lineage>
        <taxon>Eukaryota</taxon>
        <taxon>Viridiplantae</taxon>
        <taxon>Streptophyta</taxon>
        <taxon>Embryophyta</taxon>
        <taxon>Tracheophyta</taxon>
        <taxon>Spermatophyta</taxon>
        <taxon>Magnoliopsida</taxon>
        <taxon>Liliopsida</taxon>
        <taxon>Poales</taxon>
        <taxon>Poaceae</taxon>
        <taxon>PACMAD clade</taxon>
        <taxon>Panicoideae</taxon>
        <taxon>Panicodae</taxon>
        <taxon>Paniceae</taxon>
        <taxon>Panicinae</taxon>
        <taxon>Panicum</taxon>
        <taxon>Panicum sect. Hiantes</taxon>
    </lineage>
</organism>
<evidence type="ECO:0000313" key="2">
    <source>
        <dbReference type="EMBL" id="KAG2569239.1"/>
    </source>
</evidence>
<dbReference type="AlphaFoldDB" id="A0A8T0Q8Y9"/>